<name>A0A9W6HEL8_9MICO</name>
<dbReference type="EMBL" id="BSEO01000001">
    <property type="protein sequence ID" value="GLJ79220.1"/>
    <property type="molecule type" value="Genomic_DNA"/>
</dbReference>
<organism evidence="1 2">
    <name type="scientific">Microbacterium imperiale</name>
    <dbReference type="NCBI Taxonomy" id="33884"/>
    <lineage>
        <taxon>Bacteria</taxon>
        <taxon>Bacillati</taxon>
        <taxon>Actinomycetota</taxon>
        <taxon>Actinomycetes</taxon>
        <taxon>Micrococcales</taxon>
        <taxon>Microbacteriaceae</taxon>
        <taxon>Microbacterium</taxon>
    </lineage>
</organism>
<sequence length="68" mass="7716">MFVQLDAAQRDSVRQALAGWHDAFVPTREEVENITDYARGAIDMKQYQRRGHALARRIVGVDRSGDAE</sequence>
<evidence type="ECO:0000313" key="2">
    <source>
        <dbReference type="Proteomes" id="UP001142317"/>
    </source>
</evidence>
<evidence type="ECO:0000313" key="1">
    <source>
        <dbReference type="EMBL" id="GLJ79220.1"/>
    </source>
</evidence>
<dbReference type="Proteomes" id="UP001142317">
    <property type="component" value="Unassembled WGS sequence"/>
</dbReference>
<reference evidence="1" key="2">
    <citation type="submission" date="2023-01" db="EMBL/GenBank/DDBJ databases">
        <authorList>
            <person name="Sun Q."/>
            <person name="Evtushenko L."/>
        </authorList>
    </citation>
    <scope>NUCLEOTIDE SEQUENCE</scope>
    <source>
        <strain evidence="1">VKM Ac-1447</strain>
    </source>
</reference>
<gene>
    <name evidence="1" type="ORF">GCM10017586_09020</name>
</gene>
<reference evidence="1" key="1">
    <citation type="journal article" date="2014" name="Int. J. Syst. Evol. Microbiol.">
        <title>Complete genome sequence of Corynebacterium casei LMG S-19264T (=DSM 44701T), isolated from a smear-ripened cheese.</title>
        <authorList>
            <consortium name="US DOE Joint Genome Institute (JGI-PGF)"/>
            <person name="Walter F."/>
            <person name="Albersmeier A."/>
            <person name="Kalinowski J."/>
            <person name="Ruckert C."/>
        </authorList>
    </citation>
    <scope>NUCLEOTIDE SEQUENCE</scope>
    <source>
        <strain evidence="1">VKM Ac-1447</strain>
    </source>
</reference>
<proteinExistence type="predicted"/>
<comment type="caution">
    <text evidence="1">The sequence shown here is derived from an EMBL/GenBank/DDBJ whole genome shotgun (WGS) entry which is preliminary data.</text>
</comment>
<evidence type="ECO:0008006" key="3">
    <source>
        <dbReference type="Google" id="ProtNLM"/>
    </source>
</evidence>
<keyword evidence="2" id="KW-1185">Reference proteome</keyword>
<protein>
    <recommendedName>
        <fullName evidence="3">Antitoxin VbhA domain-containing protein</fullName>
    </recommendedName>
</protein>
<accession>A0A9W6HEL8</accession>
<dbReference type="RefSeq" id="WP_310892297.1">
    <property type="nucleotide sequence ID" value="NZ_JAHWXG010000001.1"/>
</dbReference>
<dbReference type="AlphaFoldDB" id="A0A9W6HEL8"/>